<keyword evidence="2" id="KW-0812">Transmembrane</keyword>
<evidence type="ECO:0008006" key="5">
    <source>
        <dbReference type="Google" id="ProtNLM"/>
    </source>
</evidence>
<dbReference type="Pfam" id="PF01554">
    <property type="entry name" value="MatE"/>
    <property type="match status" value="2"/>
</dbReference>
<feature type="transmembrane region" description="Helical" evidence="2">
    <location>
        <begin position="311"/>
        <end position="333"/>
    </location>
</feature>
<sequence>MDEARALWSMAWKVSLTTFCRIYLNTISTSFLGYLGSQELAAGALAGIWMNAVQMLTFGFAISLCTLCGQAYGARNYELVGIWLQIGVISLVVLSIPVMISFLYVDRILSFVTSDQEVLALANVYARWSIPMVLPQALYSALRQYFQAQEIVTPATIIGVLSVGVSFLANAVLIYGVGPFAGLGFIGSPIATCVASWFQPLALAGYACWYKGYHRKTWFGWNLRECLQWHRIRHFTTLACAMTLYLGLDEWVYNAISSIAGVLGALSLAGNSVLLNLWGLVFGIYWGFGLPTQVRTANFLGANRPQHAKHTLRVGFVLGGLSSAASALALLVLRHGIIQFFTPAPAVGAIIDAALPTFCVAVFLSGLHMMLAAVMEAMQLSTMLVLITALGSWGIMLPISFVVGIKWGYGLDGLWLGSICGEIVKFVLMAVVLARLDWQKVASQAVENSESSSSEHQVLMDEVDVEMQMAAADCSTPTGIGGGLGSTWISSVLTSPRAQHHVHEHHIDRNVGDVEHGRSLLTSTATNLRDYGTHRP</sequence>
<feature type="transmembrane region" description="Helical" evidence="2">
    <location>
        <begin position="384"/>
        <end position="407"/>
    </location>
</feature>
<dbReference type="InterPro" id="IPR002528">
    <property type="entry name" value="MATE_fam"/>
</dbReference>
<reference evidence="3" key="2">
    <citation type="journal article" date="2023" name="Microbiol Resour">
        <title>Decontamination and Annotation of the Draft Genome Sequence of the Oomycete Lagenidium giganteum ARSEF 373.</title>
        <authorList>
            <person name="Morgan W.R."/>
            <person name="Tartar A."/>
        </authorList>
    </citation>
    <scope>NUCLEOTIDE SEQUENCE</scope>
    <source>
        <strain evidence="3">ARSEF 373</strain>
    </source>
</reference>
<dbReference type="EMBL" id="DAKRPA010000176">
    <property type="protein sequence ID" value="DAZ96157.1"/>
    <property type="molecule type" value="Genomic_DNA"/>
</dbReference>
<organism evidence="3 4">
    <name type="scientific">Lagenidium giganteum</name>
    <dbReference type="NCBI Taxonomy" id="4803"/>
    <lineage>
        <taxon>Eukaryota</taxon>
        <taxon>Sar</taxon>
        <taxon>Stramenopiles</taxon>
        <taxon>Oomycota</taxon>
        <taxon>Peronosporomycetes</taxon>
        <taxon>Pythiales</taxon>
        <taxon>Pythiaceae</taxon>
    </lineage>
</organism>
<gene>
    <name evidence="3" type="ORF">N0F65_009556</name>
</gene>
<feature type="transmembrane region" description="Helical" evidence="2">
    <location>
        <begin position="154"/>
        <end position="177"/>
    </location>
</feature>
<comment type="caution">
    <text evidence="3">The sequence shown here is derived from an EMBL/GenBank/DDBJ whole genome shotgun (WGS) entry which is preliminary data.</text>
</comment>
<comment type="similarity">
    <text evidence="1">Belongs to the multi antimicrobial extrusion (MATE) (TC 2.A.66.1) family.</text>
</comment>
<feature type="transmembrane region" description="Helical" evidence="2">
    <location>
        <begin position="268"/>
        <end position="290"/>
    </location>
</feature>
<evidence type="ECO:0000313" key="3">
    <source>
        <dbReference type="EMBL" id="DAZ96157.1"/>
    </source>
</evidence>
<dbReference type="GO" id="GO:0015297">
    <property type="term" value="F:antiporter activity"/>
    <property type="evidence" value="ECO:0007669"/>
    <property type="project" value="InterPro"/>
</dbReference>
<accession>A0AAV2YMA7</accession>
<protein>
    <recommendedName>
        <fullName evidence="5">Multidrug and toxic compound extrusion protein</fullName>
    </recommendedName>
</protein>
<feature type="transmembrane region" description="Helical" evidence="2">
    <location>
        <begin position="183"/>
        <end position="210"/>
    </location>
</feature>
<feature type="transmembrane region" description="Helical" evidence="2">
    <location>
        <begin position="231"/>
        <end position="248"/>
    </location>
</feature>
<evidence type="ECO:0000313" key="4">
    <source>
        <dbReference type="Proteomes" id="UP001146120"/>
    </source>
</evidence>
<feature type="transmembrane region" description="Helical" evidence="2">
    <location>
        <begin position="80"/>
        <end position="105"/>
    </location>
</feature>
<dbReference type="NCBIfam" id="TIGR00797">
    <property type="entry name" value="matE"/>
    <property type="match status" value="1"/>
</dbReference>
<evidence type="ECO:0000256" key="1">
    <source>
        <dbReference type="ARBA" id="ARBA00010199"/>
    </source>
</evidence>
<keyword evidence="4" id="KW-1185">Reference proteome</keyword>
<evidence type="ECO:0000256" key="2">
    <source>
        <dbReference type="SAM" id="Phobius"/>
    </source>
</evidence>
<dbReference type="GO" id="GO:0042910">
    <property type="term" value="F:xenobiotic transmembrane transporter activity"/>
    <property type="evidence" value="ECO:0007669"/>
    <property type="project" value="InterPro"/>
</dbReference>
<keyword evidence="2" id="KW-0472">Membrane</keyword>
<dbReference type="GO" id="GO:0016020">
    <property type="term" value="C:membrane"/>
    <property type="evidence" value="ECO:0007669"/>
    <property type="project" value="InterPro"/>
</dbReference>
<dbReference type="PANTHER" id="PTHR11206">
    <property type="entry name" value="MULTIDRUG RESISTANCE PROTEIN"/>
    <property type="match status" value="1"/>
</dbReference>
<feature type="transmembrane region" description="Helical" evidence="2">
    <location>
        <begin position="413"/>
        <end position="434"/>
    </location>
</feature>
<dbReference type="AlphaFoldDB" id="A0AAV2YMA7"/>
<name>A0AAV2YMA7_9STRA</name>
<reference evidence="3" key="1">
    <citation type="submission" date="2022-11" db="EMBL/GenBank/DDBJ databases">
        <authorList>
            <person name="Morgan W.R."/>
            <person name="Tartar A."/>
        </authorList>
    </citation>
    <scope>NUCLEOTIDE SEQUENCE</scope>
    <source>
        <strain evidence="3">ARSEF 373</strain>
    </source>
</reference>
<feature type="transmembrane region" description="Helical" evidence="2">
    <location>
        <begin position="353"/>
        <end position="372"/>
    </location>
</feature>
<proteinExistence type="inferred from homology"/>
<dbReference type="Proteomes" id="UP001146120">
    <property type="component" value="Unassembled WGS sequence"/>
</dbReference>
<keyword evidence="2" id="KW-1133">Transmembrane helix</keyword>